<evidence type="ECO:0000313" key="3">
    <source>
        <dbReference type="Proteomes" id="UP001601059"/>
    </source>
</evidence>
<dbReference type="EMBL" id="JBIACK010000007">
    <property type="protein sequence ID" value="MFE8701977.1"/>
    <property type="molecule type" value="Genomic_DNA"/>
</dbReference>
<evidence type="ECO:0000313" key="2">
    <source>
        <dbReference type="EMBL" id="MFE8701977.1"/>
    </source>
</evidence>
<name>A0ABW6KEI9_9BACI</name>
<dbReference type="PANTHER" id="PTHR48094:SF12">
    <property type="entry name" value="PARKINSON DISEASE PROTEIN 7 HOMOLOG"/>
    <property type="match status" value="1"/>
</dbReference>
<dbReference type="InterPro" id="IPR050325">
    <property type="entry name" value="Prot/Nucl_acid_deglycase"/>
</dbReference>
<gene>
    <name evidence="2" type="ORF">ACFYKX_15350</name>
</gene>
<protein>
    <submittedName>
        <fullName evidence="2">DJ-1/PfpI family protein</fullName>
    </submittedName>
</protein>
<evidence type="ECO:0000259" key="1">
    <source>
        <dbReference type="Pfam" id="PF01965"/>
    </source>
</evidence>
<feature type="domain" description="DJ-1/PfpI" evidence="1">
    <location>
        <begin position="1"/>
        <end position="162"/>
    </location>
</feature>
<sequence length="188" mass="20808">MKIHVLVYDQFANFEVMLVGWMKSNNVELETVSLEQDYVTNVEGFKVLADKRLAEVNPNEVELLLIPGGNTPSILGNENLKQFIKEVNANGNVIGAICYGPTLLGEAGILENKQFTTSVGSDEELFAIFKGGQFTNDDVTVDGNIITAKGNAYVEFALEVCKKMELVKPEHLEFYGKFLKNVKEPVNS</sequence>
<organism evidence="2 3">
    <name type="scientific">Cytobacillus spartinae</name>
    <dbReference type="NCBI Taxonomy" id="3299023"/>
    <lineage>
        <taxon>Bacteria</taxon>
        <taxon>Bacillati</taxon>
        <taxon>Bacillota</taxon>
        <taxon>Bacilli</taxon>
        <taxon>Bacillales</taxon>
        <taxon>Bacillaceae</taxon>
        <taxon>Cytobacillus</taxon>
    </lineage>
</organism>
<dbReference type="Pfam" id="PF01965">
    <property type="entry name" value="DJ-1_PfpI"/>
    <property type="match status" value="1"/>
</dbReference>
<comment type="caution">
    <text evidence="2">The sequence shown here is derived from an EMBL/GenBank/DDBJ whole genome shotgun (WGS) entry which is preliminary data.</text>
</comment>
<dbReference type="RefSeq" id="WP_389361939.1">
    <property type="nucleotide sequence ID" value="NZ_JBIACK010000007.1"/>
</dbReference>
<keyword evidence="3" id="KW-1185">Reference proteome</keyword>
<dbReference type="InterPro" id="IPR002818">
    <property type="entry name" value="DJ-1/PfpI"/>
</dbReference>
<dbReference type="Gene3D" id="3.40.50.880">
    <property type="match status" value="1"/>
</dbReference>
<accession>A0ABW6KEI9</accession>
<dbReference type="Proteomes" id="UP001601059">
    <property type="component" value="Unassembled WGS sequence"/>
</dbReference>
<dbReference type="InterPro" id="IPR029062">
    <property type="entry name" value="Class_I_gatase-like"/>
</dbReference>
<proteinExistence type="predicted"/>
<reference evidence="2 3" key="1">
    <citation type="submission" date="2024-08" db="EMBL/GenBank/DDBJ databases">
        <title>Two novel Cytobacillus novel species.</title>
        <authorList>
            <person name="Liu G."/>
        </authorList>
    </citation>
    <scope>NUCLEOTIDE SEQUENCE [LARGE SCALE GENOMIC DNA]</scope>
    <source>
        <strain evidence="2 3">FJAT-54145</strain>
    </source>
</reference>
<dbReference type="SUPFAM" id="SSF52317">
    <property type="entry name" value="Class I glutamine amidotransferase-like"/>
    <property type="match status" value="1"/>
</dbReference>
<dbReference type="PANTHER" id="PTHR48094">
    <property type="entry name" value="PROTEIN/NUCLEIC ACID DEGLYCASE DJ-1-RELATED"/>
    <property type="match status" value="1"/>
</dbReference>